<gene>
    <name evidence="14" type="ORF">ACHHYP_09183</name>
</gene>
<dbReference type="EC" id="2.7.12.1" evidence="2"/>
<protein>
    <recommendedName>
        <fullName evidence="2">dual-specificity kinase</fullName>
        <ecNumber evidence="2">2.7.12.1</ecNumber>
    </recommendedName>
</protein>
<feature type="compositionally biased region" description="Basic and acidic residues" evidence="12">
    <location>
        <begin position="79"/>
        <end position="113"/>
    </location>
</feature>
<evidence type="ECO:0000256" key="3">
    <source>
        <dbReference type="ARBA" id="ARBA00022527"/>
    </source>
</evidence>
<evidence type="ECO:0000256" key="6">
    <source>
        <dbReference type="ARBA" id="ARBA00022777"/>
    </source>
</evidence>
<evidence type="ECO:0000313" key="14">
    <source>
        <dbReference type="EMBL" id="OQR98073.1"/>
    </source>
</evidence>
<dbReference type="SMART" id="SM00220">
    <property type="entry name" value="S_TKc"/>
    <property type="match status" value="1"/>
</dbReference>
<evidence type="ECO:0000256" key="10">
    <source>
        <dbReference type="ARBA" id="ARBA00051680"/>
    </source>
</evidence>
<proteinExistence type="inferred from homology"/>
<dbReference type="Gene3D" id="3.30.10.30">
    <property type="entry name" value="DYRK"/>
    <property type="match status" value="1"/>
</dbReference>
<keyword evidence="5 11" id="KW-0547">Nucleotide-binding</keyword>
<dbReference type="PANTHER" id="PTHR24058">
    <property type="entry name" value="DUAL SPECIFICITY PROTEIN KINASE"/>
    <property type="match status" value="1"/>
</dbReference>
<evidence type="ECO:0000256" key="5">
    <source>
        <dbReference type="ARBA" id="ARBA00022741"/>
    </source>
</evidence>
<evidence type="ECO:0000256" key="7">
    <source>
        <dbReference type="ARBA" id="ARBA00022840"/>
    </source>
</evidence>
<comment type="catalytic activity">
    <reaction evidence="10">
        <text>L-tyrosyl-[protein] + ATP = O-phospho-L-tyrosyl-[protein] + ADP + H(+)</text>
        <dbReference type="Rhea" id="RHEA:10596"/>
        <dbReference type="Rhea" id="RHEA-COMP:10136"/>
        <dbReference type="Rhea" id="RHEA-COMP:20101"/>
        <dbReference type="ChEBI" id="CHEBI:15378"/>
        <dbReference type="ChEBI" id="CHEBI:30616"/>
        <dbReference type="ChEBI" id="CHEBI:46858"/>
        <dbReference type="ChEBI" id="CHEBI:61978"/>
        <dbReference type="ChEBI" id="CHEBI:456216"/>
        <dbReference type="EC" id="2.7.12.1"/>
    </reaction>
</comment>
<evidence type="ECO:0000256" key="8">
    <source>
        <dbReference type="ARBA" id="ARBA00049003"/>
    </source>
</evidence>
<keyword evidence="15" id="KW-1185">Reference proteome</keyword>
<dbReference type="GO" id="GO:0004674">
    <property type="term" value="F:protein serine/threonine kinase activity"/>
    <property type="evidence" value="ECO:0007669"/>
    <property type="project" value="UniProtKB-KW"/>
</dbReference>
<dbReference type="AlphaFoldDB" id="A0A1V9ZJA9"/>
<dbReference type="InterPro" id="IPR050494">
    <property type="entry name" value="Ser_Thr_dual-spec_kinase"/>
</dbReference>
<dbReference type="PROSITE" id="PS50011">
    <property type="entry name" value="PROTEIN_KINASE_DOM"/>
    <property type="match status" value="1"/>
</dbReference>
<dbReference type="InterPro" id="IPR008271">
    <property type="entry name" value="Ser/Thr_kinase_AS"/>
</dbReference>
<feature type="compositionally biased region" description="Basic and acidic residues" evidence="12">
    <location>
        <begin position="134"/>
        <end position="145"/>
    </location>
</feature>
<keyword evidence="4" id="KW-0808">Transferase</keyword>
<evidence type="ECO:0000256" key="2">
    <source>
        <dbReference type="ARBA" id="ARBA00013203"/>
    </source>
</evidence>
<dbReference type="PANTHER" id="PTHR24058:SF22">
    <property type="entry name" value="DUAL SPECIFICITY TYROSINE-PHOSPHORYLATION-REGULATED KINASE 4"/>
    <property type="match status" value="1"/>
</dbReference>
<dbReference type="Gene3D" id="3.30.200.20">
    <property type="entry name" value="Phosphorylase Kinase, domain 1"/>
    <property type="match status" value="1"/>
</dbReference>
<dbReference type="CDD" id="cd14210">
    <property type="entry name" value="PKc_DYRK"/>
    <property type="match status" value="1"/>
</dbReference>
<comment type="catalytic activity">
    <reaction evidence="8">
        <text>L-seryl-[protein] + ATP = O-phospho-L-seryl-[protein] + ADP + H(+)</text>
        <dbReference type="Rhea" id="RHEA:17989"/>
        <dbReference type="Rhea" id="RHEA-COMP:9863"/>
        <dbReference type="Rhea" id="RHEA-COMP:11604"/>
        <dbReference type="ChEBI" id="CHEBI:15378"/>
        <dbReference type="ChEBI" id="CHEBI:29999"/>
        <dbReference type="ChEBI" id="CHEBI:30616"/>
        <dbReference type="ChEBI" id="CHEBI:83421"/>
        <dbReference type="ChEBI" id="CHEBI:456216"/>
        <dbReference type="EC" id="2.7.12.1"/>
    </reaction>
</comment>
<comment type="caution">
    <text evidence="14">The sequence shown here is derived from an EMBL/GenBank/DDBJ whole genome shotgun (WGS) entry which is preliminary data.</text>
</comment>
<accession>A0A1V9ZJA9</accession>
<sequence>MRAFGRPIELPSLRDRFNLGRKVTPPEKKDIVKCTSIPAMNSNREKKEPRKDSVEKQLSNPMMLLRAVEARSKGSFVEADPKRPSEPKPTETRPEPIAKGKVEGKIETDKGKATETLAPVVPKPPSEPRPPPKHFKDPPRGFDHSRAHKSAGDHPTVVQTPREVLDNYNVELVEFEKTEILAFEKIYYFGTFASKTRANAAGNDGFDDENGDYIGNLHDHIMYRFEIVGHLGRGSFGQVLKCHDRAARAMVAVKIVRNKQKFQEQSIVEAQLLQHMKAADPDHKSNVIRLYESFTFRNHLCLSFELLSMNLYEHLRLEQFRGLPIPLIKKIAVEILIALNFLKSQRIVHCDLKPENILLTKPKGHNIAIIDFGSSCFENATFFTYIQSRFYRAPEVVLGLQYGHAIDMWSFGCIVAELFTGYPVFPGENEAEQLACIMEVMDVPPKAMIDGCKRRKNFFDDSGEPLSIVNSRGRKRRPKSRELRALLKCQDHRMVDFVGKCLTWDPQARLSPADALAHEWLADVKPETKPTKPPRLLKPKDSDKDVLANVVPHPPKDPVATI</sequence>
<dbReference type="SUPFAM" id="SSF56112">
    <property type="entry name" value="Protein kinase-like (PK-like)"/>
    <property type="match status" value="1"/>
</dbReference>
<dbReference type="GO" id="GO:0005856">
    <property type="term" value="C:cytoskeleton"/>
    <property type="evidence" value="ECO:0007669"/>
    <property type="project" value="TreeGrafter"/>
</dbReference>
<dbReference type="InterPro" id="IPR017441">
    <property type="entry name" value="Protein_kinase_ATP_BS"/>
</dbReference>
<dbReference type="Pfam" id="PF00069">
    <property type="entry name" value="Pkinase"/>
    <property type="match status" value="1"/>
</dbReference>
<evidence type="ECO:0000256" key="12">
    <source>
        <dbReference type="SAM" id="MobiDB-lite"/>
    </source>
</evidence>
<comment type="catalytic activity">
    <reaction evidence="9">
        <text>L-threonyl-[protein] + ATP = O-phospho-L-threonyl-[protein] + ADP + H(+)</text>
        <dbReference type="Rhea" id="RHEA:46608"/>
        <dbReference type="Rhea" id="RHEA-COMP:11060"/>
        <dbReference type="Rhea" id="RHEA-COMP:11605"/>
        <dbReference type="ChEBI" id="CHEBI:15378"/>
        <dbReference type="ChEBI" id="CHEBI:30013"/>
        <dbReference type="ChEBI" id="CHEBI:30616"/>
        <dbReference type="ChEBI" id="CHEBI:61977"/>
        <dbReference type="ChEBI" id="CHEBI:456216"/>
        <dbReference type="EC" id="2.7.12.1"/>
    </reaction>
</comment>
<evidence type="ECO:0000256" key="4">
    <source>
        <dbReference type="ARBA" id="ARBA00022679"/>
    </source>
</evidence>
<dbReference type="Gene3D" id="1.10.510.10">
    <property type="entry name" value="Transferase(Phosphotransferase) domain 1"/>
    <property type="match status" value="1"/>
</dbReference>
<dbReference type="PROSITE" id="PS00107">
    <property type="entry name" value="PROTEIN_KINASE_ATP"/>
    <property type="match status" value="1"/>
</dbReference>
<feature type="compositionally biased region" description="Basic and acidic residues" evidence="12">
    <location>
        <begin position="43"/>
        <end position="55"/>
    </location>
</feature>
<name>A0A1V9ZJA9_ACHHY</name>
<dbReference type="EMBL" id="JNBR01000090">
    <property type="protein sequence ID" value="OQR98073.1"/>
    <property type="molecule type" value="Genomic_DNA"/>
</dbReference>
<dbReference type="InterPro" id="IPR011009">
    <property type="entry name" value="Kinase-like_dom_sf"/>
</dbReference>
<evidence type="ECO:0000256" key="9">
    <source>
        <dbReference type="ARBA" id="ARBA00049308"/>
    </source>
</evidence>
<dbReference type="GO" id="GO:0004712">
    <property type="term" value="F:protein serine/threonine/tyrosine kinase activity"/>
    <property type="evidence" value="ECO:0007669"/>
    <property type="project" value="UniProtKB-EC"/>
</dbReference>
<dbReference type="OrthoDB" id="9332038at2759"/>
<dbReference type="InterPro" id="IPR000719">
    <property type="entry name" value="Prot_kinase_dom"/>
</dbReference>
<feature type="binding site" evidence="11">
    <location>
        <position position="254"/>
    </location>
    <ligand>
        <name>ATP</name>
        <dbReference type="ChEBI" id="CHEBI:30616"/>
    </ligand>
</feature>
<organism evidence="14 15">
    <name type="scientific">Achlya hypogyna</name>
    <name type="common">Oomycete</name>
    <name type="synonym">Protoachlya hypogyna</name>
    <dbReference type="NCBI Taxonomy" id="1202772"/>
    <lineage>
        <taxon>Eukaryota</taxon>
        <taxon>Sar</taxon>
        <taxon>Stramenopiles</taxon>
        <taxon>Oomycota</taxon>
        <taxon>Saprolegniomycetes</taxon>
        <taxon>Saprolegniales</taxon>
        <taxon>Achlyaceae</taxon>
        <taxon>Achlya</taxon>
    </lineage>
</organism>
<evidence type="ECO:0000256" key="1">
    <source>
        <dbReference type="ARBA" id="ARBA00008867"/>
    </source>
</evidence>
<feature type="domain" description="Protein kinase" evidence="13">
    <location>
        <begin position="225"/>
        <end position="521"/>
    </location>
</feature>
<comment type="similarity">
    <text evidence="1">Belongs to the protein kinase superfamily. CMGC Ser/Thr protein kinase family. MNB/DYRK subfamily.</text>
</comment>
<keyword evidence="7 11" id="KW-0067">ATP-binding</keyword>
<dbReference type="GO" id="GO:0005737">
    <property type="term" value="C:cytoplasm"/>
    <property type="evidence" value="ECO:0007669"/>
    <property type="project" value="TreeGrafter"/>
</dbReference>
<reference evidence="14 15" key="1">
    <citation type="journal article" date="2014" name="Genome Biol. Evol.">
        <title>The secreted proteins of Achlya hypogyna and Thraustotheca clavata identify the ancestral oomycete secretome and reveal gene acquisitions by horizontal gene transfer.</title>
        <authorList>
            <person name="Misner I."/>
            <person name="Blouin N."/>
            <person name="Leonard G."/>
            <person name="Richards T.A."/>
            <person name="Lane C.E."/>
        </authorList>
    </citation>
    <scope>NUCLEOTIDE SEQUENCE [LARGE SCALE GENOMIC DNA]</scope>
    <source>
        <strain evidence="14 15">ATCC 48635</strain>
    </source>
</reference>
<feature type="region of interest" description="Disordered" evidence="12">
    <location>
        <begin position="524"/>
        <end position="562"/>
    </location>
</feature>
<evidence type="ECO:0000259" key="13">
    <source>
        <dbReference type="PROSITE" id="PS50011"/>
    </source>
</evidence>
<dbReference type="InterPro" id="IPR042521">
    <property type="entry name" value="DYRK"/>
</dbReference>
<keyword evidence="3" id="KW-0723">Serine/threonine-protein kinase</keyword>
<dbReference type="PROSITE" id="PS00108">
    <property type="entry name" value="PROTEIN_KINASE_ST"/>
    <property type="match status" value="1"/>
</dbReference>
<dbReference type="GO" id="GO:0005524">
    <property type="term" value="F:ATP binding"/>
    <property type="evidence" value="ECO:0007669"/>
    <property type="project" value="UniProtKB-UniRule"/>
</dbReference>
<keyword evidence="6" id="KW-0418">Kinase</keyword>
<evidence type="ECO:0000313" key="15">
    <source>
        <dbReference type="Proteomes" id="UP000243579"/>
    </source>
</evidence>
<dbReference type="STRING" id="1202772.A0A1V9ZJA9"/>
<dbReference type="Proteomes" id="UP000243579">
    <property type="component" value="Unassembled WGS sequence"/>
</dbReference>
<evidence type="ECO:0000256" key="11">
    <source>
        <dbReference type="PROSITE-ProRule" id="PRU10141"/>
    </source>
</evidence>
<feature type="region of interest" description="Disordered" evidence="12">
    <location>
        <begin position="37"/>
        <end position="158"/>
    </location>
</feature>